<feature type="coiled-coil region" evidence="1">
    <location>
        <begin position="2"/>
        <end position="280"/>
    </location>
</feature>
<proteinExistence type="predicted"/>
<name>A0A2J7R8H3_9NEOP</name>
<feature type="non-terminal residue" evidence="2">
    <location>
        <position position="280"/>
    </location>
</feature>
<comment type="caution">
    <text evidence="2">The sequence shown here is derived from an EMBL/GenBank/DDBJ whole genome shotgun (WGS) entry which is preliminary data.</text>
</comment>
<dbReference type="EMBL" id="NEVH01006721">
    <property type="protein sequence ID" value="PNF37132.1"/>
    <property type="molecule type" value="Genomic_DNA"/>
</dbReference>
<evidence type="ECO:0000256" key="1">
    <source>
        <dbReference type="SAM" id="Coils"/>
    </source>
</evidence>
<accession>A0A2J7R8H3</accession>
<evidence type="ECO:0000313" key="3">
    <source>
        <dbReference type="Proteomes" id="UP000235965"/>
    </source>
</evidence>
<sequence length="280" mass="33674">MQHKYEEELNELIGKEREAEKKTESLIDKYHDLEAKFEKSCMEQKLMTEAHRFEIDDINNKHNRELNELMVEKKEAELRVQALTERYHTLETEFEKFCMEHKHMTESYRLKMDEINNKHEEELYKMGEEIKDKESEIEKRIKEITEISMKEVEERVKEVKAAAEVNLKEVKNTAEKRIKEFEVEATGRITDCETRVEVKLKEAELEMHLYIEKAMKAEEDLRRMTHHRDELRISNIENQLTIVDMQDKIDTLVTELNSARESYETDIAQARNEYNIMKKQ</sequence>
<evidence type="ECO:0000313" key="2">
    <source>
        <dbReference type="EMBL" id="PNF37132.1"/>
    </source>
</evidence>
<gene>
    <name evidence="2" type="ORF">B7P43_G00385</name>
</gene>
<reference evidence="2 3" key="1">
    <citation type="submission" date="2017-12" db="EMBL/GenBank/DDBJ databases">
        <title>Hemimetabolous genomes reveal molecular basis of termite eusociality.</title>
        <authorList>
            <person name="Harrison M.C."/>
            <person name="Jongepier E."/>
            <person name="Robertson H.M."/>
            <person name="Arning N."/>
            <person name="Bitard-Feildel T."/>
            <person name="Chao H."/>
            <person name="Childers C.P."/>
            <person name="Dinh H."/>
            <person name="Doddapaneni H."/>
            <person name="Dugan S."/>
            <person name="Gowin J."/>
            <person name="Greiner C."/>
            <person name="Han Y."/>
            <person name="Hu H."/>
            <person name="Hughes D.S.T."/>
            <person name="Huylmans A.-K."/>
            <person name="Kemena C."/>
            <person name="Kremer L.P.M."/>
            <person name="Lee S.L."/>
            <person name="Lopez-Ezquerra A."/>
            <person name="Mallet L."/>
            <person name="Monroy-Kuhn J.M."/>
            <person name="Moser A."/>
            <person name="Murali S.C."/>
            <person name="Muzny D.M."/>
            <person name="Otani S."/>
            <person name="Piulachs M.-D."/>
            <person name="Poelchau M."/>
            <person name="Qu J."/>
            <person name="Schaub F."/>
            <person name="Wada-Katsumata A."/>
            <person name="Worley K.C."/>
            <person name="Xie Q."/>
            <person name="Ylla G."/>
            <person name="Poulsen M."/>
            <person name="Gibbs R.A."/>
            <person name="Schal C."/>
            <person name="Richards S."/>
            <person name="Belles X."/>
            <person name="Korb J."/>
            <person name="Bornberg-Bauer E."/>
        </authorList>
    </citation>
    <scope>NUCLEOTIDE SEQUENCE [LARGE SCALE GENOMIC DNA]</scope>
    <source>
        <tissue evidence="2">Whole body</tissue>
    </source>
</reference>
<dbReference type="OrthoDB" id="419631at2759"/>
<organism evidence="2 3">
    <name type="scientific">Cryptotermes secundus</name>
    <dbReference type="NCBI Taxonomy" id="105785"/>
    <lineage>
        <taxon>Eukaryota</taxon>
        <taxon>Metazoa</taxon>
        <taxon>Ecdysozoa</taxon>
        <taxon>Arthropoda</taxon>
        <taxon>Hexapoda</taxon>
        <taxon>Insecta</taxon>
        <taxon>Pterygota</taxon>
        <taxon>Neoptera</taxon>
        <taxon>Polyneoptera</taxon>
        <taxon>Dictyoptera</taxon>
        <taxon>Blattodea</taxon>
        <taxon>Blattoidea</taxon>
        <taxon>Termitoidae</taxon>
        <taxon>Kalotermitidae</taxon>
        <taxon>Cryptotermitinae</taxon>
        <taxon>Cryptotermes</taxon>
    </lineage>
</organism>
<dbReference type="Proteomes" id="UP000235965">
    <property type="component" value="Unassembled WGS sequence"/>
</dbReference>
<keyword evidence="1" id="KW-0175">Coiled coil</keyword>
<keyword evidence="3" id="KW-1185">Reference proteome</keyword>
<dbReference type="AlphaFoldDB" id="A0A2J7R8H3"/>
<protein>
    <submittedName>
        <fullName evidence="2">Uncharacterized protein</fullName>
    </submittedName>
</protein>